<reference evidence="6 7" key="1">
    <citation type="submission" date="2019-07" db="EMBL/GenBank/DDBJ databases">
        <title>Qingshengfaniella alkalisoli gen. nov., sp. nov., isolated from saline soil.</title>
        <authorList>
            <person name="Xu L."/>
            <person name="Huang X.-X."/>
            <person name="Sun J.-Q."/>
        </authorList>
    </citation>
    <scope>NUCLEOTIDE SEQUENCE [LARGE SCALE GENOMIC DNA]</scope>
    <source>
        <strain evidence="6 7">DSM 27279</strain>
    </source>
</reference>
<evidence type="ECO:0000313" key="7">
    <source>
        <dbReference type="Proteomes" id="UP000318405"/>
    </source>
</evidence>
<keyword evidence="3" id="KW-0238">DNA-binding</keyword>
<organism evidence="6 7">
    <name type="scientific">Verticiella sediminum</name>
    <dbReference type="NCBI Taxonomy" id="1247510"/>
    <lineage>
        <taxon>Bacteria</taxon>
        <taxon>Pseudomonadati</taxon>
        <taxon>Pseudomonadota</taxon>
        <taxon>Betaproteobacteria</taxon>
        <taxon>Burkholderiales</taxon>
        <taxon>Alcaligenaceae</taxon>
        <taxon>Verticiella</taxon>
    </lineage>
</organism>
<dbReference type="InterPro" id="IPR000847">
    <property type="entry name" value="LysR_HTH_N"/>
</dbReference>
<keyword evidence="2" id="KW-0805">Transcription regulation</keyword>
<dbReference type="PANTHER" id="PTHR30419:SF2">
    <property type="entry name" value="LYSR FAMILY TRANSCRIPTIONAL REGULATOR"/>
    <property type="match status" value="1"/>
</dbReference>
<dbReference type="OrthoDB" id="9785974at2"/>
<evidence type="ECO:0000256" key="3">
    <source>
        <dbReference type="ARBA" id="ARBA00023125"/>
    </source>
</evidence>
<dbReference type="Gene3D" id="3.40.190.10">
    <property type="entry name" value="Periplasmic binding protein-like II"/>
    <property type="match status" value="2"/>
</dbReference>
<dbReference type="AlphaFoldDB" id="A0A556B045"/>
<comment type="similarity">
    <text evidence="1">Belongs to the LysR transcriptional regulatory family.</text>
</comment>
<feature type="domain" description="HTH lysR-type" evidence="5">
    <location>
        <begin position="17"/>
        <end position="74"/>
    </location>
</feature>
<dbReference type="PANTHER" id="PTHR30419">
    <property type="entry name" value="HTH-TYPE TRANSCRIPTIONAL REGULATOR YBHD"/>
    <property type="match status" value="1"/>
</dbReference>
<evidence type="ECO:0000256" key="1">
    <source>
        <dbReference type="ARBA" id="ARBA00009437"/>
    </source>
</evidence>
<keyword evidence="4" id="KW-0804">Transcription</keyword>
<dbReference type="FunFam" id="1.10.10.10:FF:000001">
    <property type="entry name" value="LysR family transcriptional regulator"/>
    <property type="match status" value="1"/>
</dbReference>
<dbReference type="GO" id="GO:0003700">
    <property type="term" value="F:DNA-binding transcription factor activity"/>
    <property type="evidence" value="ECO:0007669"/>
    <property type="project" value="InterPro"/>
</dbReference>
<keyword evidence="7" id="KW-1185">Reference proteome</keyword>
<dbReference type="SUPFAM" id="SSF46785">
    <property type="entry name" value="Winged helix' DNA-binding domain"/>
    <property type="match status" value="1"/>
</dbReference>
<dbReference type="InterPro" id="IPR050950">
    <property type="entry name" value="HTH-type_LysR_regulators"/>
</dbReference>
<dbReference type="Pfam" id="PF03466">
    <property type="entry name" value="LysR_substrate"/>
    <property type="match status" value="1"/>
</dbReference>
<dbReference type="RefSeq" id="WP_143946451.1">
    <property type="nucleotide sequence ID" value="NZ_BAABMB010000001.1"/>
</dbReference>
<dbReference type="Pfam" id="PF00126">
    <property type="entry name" value="HTH_1"/>
    <property type="match status" value="1"/>
</dbReference>
<dbReference type="InterPro" id="IPR036390">
    <property type="entry name" value="WH_DNA-bd_sf"/>
</dbReference>
<evidence type="ECO:0000313" key="6">
    <source>
        <dbReference type="EMBL" id="TSH98544.1"/>
    </source>
</evidence>
<dbReference type="EMBL" id="VLTJ01000004">
    <property type="protein sequence ID" value="TSH98544.1"/>
    <property type="molecule type" value="Genomic_DNA"/>
</dbReference>
<protein>
    <submittedName>
        <fullName evidence="6">LysR family transcriptional regulator</fullName>
    </submittedName>
</protein>
<evidence type="ECO:0000256" key="4">
    <source>
        <dbReference type="ARBA" id="ARBA00023163"/>
    </source>
</evidence>
<sequence length="319" mass="34766">MPCLAPDIMRALDRIRFDLTSMRLFIAVVEHGSITRAAEQLCVAATAASRRIADLEEQFGLALFERRPHGVVLTEAGRSLLPHARTLMLAVEAMHSDAAAHALGDRGVVRISACTSAALQFLPRDLHGHQQAYPDIDIDLREMSSHDVVKSLAQGNADIGILESHVAVPSAGWESAVYRRDRLLVIAPRGHPLAQRQALGFDDLLPYAFVALAEGTASQALLQRETSRRGAQLRQRIRTRSFDTLTAMVRAGLGIGLMPEPAAQWLAADQGLVRVPVHEAWAERTFLLCHRPASEVSASTATLLEFLLPARNSHAGLPK</sequence>
<name>A0A556B045_9BURK</name>
<dbReference type="GO" id="GO:0005829">
    <property type="term" value="C:cytosol"/>
    <property type="evidence" value="ECO:0007669"/>
    <property type="project" value="TreeGrafter"/>
</dbReference>
<proteinExistence type="inferred from homology"/>
<dbReference type="PRINTS" id="PR00039">
    <property type="entry name" value="HTHLYSR"/>
</dbReference>
<evidence type="ECO:0000256" key="2">
    <source>
        <dbReference type="ARBA" id="ARBA00023015"/>
    </source>
</evidence>
<dbReference type="InterPro" id="IPR036388">
    <property type="entry name" value="WH-like_DNA-bd_sf"/>
</dbReference>
<dbReference type="Proteomes" id="UP000318405">
    <property type="component" value="Unassembled WGS sequence"/>
</dbReference>
<dbReference type="PROSITE" id="PS50931">
    <property type="entry name" value="HTH_LYSR"/>
    <property type="match status" value="1"/>
</dbReference>
<dbReference type="GO" id="GO:0003677">
    <property type="term" value="F:DNA binding"/>
    <property type="evidence" value="ECO:0007669"/>
    <property type="project" value="UniProtKB-KW"/>
</dbReference>
<comment type="caution">
    <text evidence="6">The sequence shown here is derived from an EMBL/GenBank/DDBJ whole genome shotgun (WGS) entry which is preliminary data.</text>
</comment>
<accession>A0A556B045</accession>
<evidence type="ECO:0000259" key="5">
    <source>
        <dbReference type="PROSITE" id="PS50931"/>
    </source>
</evidence>
<dbReference type="Gene3D" id="1.10.10.10">
    <property type="entry name" value="Winged helix-like DNA-binding domain superfamily/Winged helix DNA-binding domain"/>
    <property type="match status" value="1"/>
</dbReference>
<dbReference type="InterPro" id="IPR005119">
    <property type="entry name" value="LysR_subst-bd"/>
</dbReference>
<gene>
    <name evidence="6" type="ORF">FOZ76_01990</name>
</gene>
<dbReference type="SUPFAM" id="SSF53850">
    <property type="entry name" value="Periplasmic binding protein-like II"/>
    <property type="match status" value="1"/>
</dbReference>